<dbReference type="GO" id="GO:0031564">
    <property type="term" value="P:transcription antitermination"/>
    <property type="evidence" value="ECO:0007669"/>
    <property type="project" value="UniProtKB-KW"/>
</dbReference>
<feature type="compositionally biased region" description="Basic and acidic residues" evidence="4">
    <location>
        <begin position="340"/>
        <end position="356"/>
    </location>
</feature>
<dbReference type="InterPro" id="IPR003034">
    <property type="entry name" value="SAP_dom"/>
</dbReference>
<keyword evidence="8" id="KW-1185">Reference proteome</keyword>
<evidence type="ECO:0000256" key="4">
    <source>
        <dbReference type="SAM" id="MobiDB-lite"/>
    </source>
</evidence>
<feature type="compositionally biased region" description="Basic and acidic residues" evidence="4">
    <location>
        <begin position="284"/>
        <end position="306"/>
    </location>
</feature>
<dbReference type="SUPFAM" id="SSF68906">
    <property type="entry name" value="SAP domain"/>
    <property type="match status" value="1"/>
</dbReference>
<organism evidence="7 8">
    <name type="scientific">Cylindrotheca closterium</name>
    <dbReference type="NCBI Taxonomy" id="2856"/>
    <lineage>
        <taxon>Eukaryota</taxon>
        <taxon>Sar</taxon>
        <taxon>Stramenopiles</taxon>
        <taxon>Ochrophyta</taxon>
        <taxon>Bacillariophyta</taxon>
        <taxon>Bacillariophyceae</taxon>
        <taxon>Bacillariophycidae</taxon>
        <taxon>Bacillariales</taxon>
        <taxon>Bacillariaceae</taxon>
        <taxon>Cylindrotheca</taxon>
    </lineage>
</organism>
<feature type="compositionally biased region" description="Polar residues" evidence="4">
    <location>
        <begin position="674"/>
        <end position="685"/>
    </location>
</feature>
<feature type="chain" id="PRO_5041948232" description="SAP domain-containing protein" evidence="5">
    <location>
        <begin position="19"/>
        <end position="717"/>
    </location>
</feature>
<keyword evidence="2" id="KW-0805">Transcription regulation</keyword>
<dbReference type="Gene3D" id="1.10.720.30">
    <property type="entry name" value="SAP domain"/>
    <property type="match status" value="1"/>
</dbReference>
<dbReference type="InterPro" id="IPR043425">
    <property type="entry name" value="NusG-like"/>
</dbReference>
<sequence>MNILNSVLLLSTLLRAHGLLPNKQINGQNMGVSCNNRNQRTQLFVNLWQRMEIEEDEEPMWYVINCVAGLELDLLRQCKQASEDMDDVVKLVVPMQTSHRSHGANRMVTDVKVKYQGYVFGKLRLTEETYSAIQGLDLCRSWMGTVNQRGHKKLPPAPLPLNEDEIENFGLENIEELDEEEKEEDIIVDAGDDNEDKEAAAIEEVVQTVYKGLRVGDMIKVTAKNKFFDEDGIVRRLKDNKIFLRFYTYGTMFEEWLDPSEVRKLSDEEVLKGLGGPSAPITQRDIDGPDNRDRNDYGENRGDQRRNLQNTMGVAPGQRNRRQDRNEQRFSRGNSLQDQDQERKNWDWYKDNERKGQGGAYSDGKTDIRGASRSSNTEGDVDAQWGRPQQPRQNNKQANSGDEWSKFVSNANNSAKKQDTDDFFDSLYNDLSNELENENSGVGQSNDGGDGEDFFGWLMDEIEDDESSKANKAPKAAKPGDEDDFFASLEMELQEDKPPKKKANKKTSPPSDESLDDFFADLASFDGDHDKSGGRPSRAPAAAKGDADDFFANLEAELETELTTTLPPASAKGPNQGVANDFFADLEQELDAELQIEPTSTLTKASDRASVDDFFADLQSELGEESDGFFAELEDVAVAAATDVDVDEMKVEPAVVAPTMTATTIEEAPAAPTQSSGSSLDPTSLQKMTVPVLKDMLRDRGLKVSGKKADLIERLVS</sequence>
<evidence type="ECO:0000313" key="7">
    <source>
        <dbReference type="EMBL" id="CAJ1966733.1"/>
    </source>
</evidence>
<keyword evidence="3" id="KW-0804">Transcription</keyword>
<dbReference type="InterPro" id="IPR036361">
    <property type="entry name" value="SAP_dom_sf"/>
</dbReference>
<evidence type="ECO:0000259" key="6">
    <source>
        <dbReference type="PROSITE" id="PS50800"/>
    </source>
</evidence>
<keyword evidence="1" id="KW-0889">Transcription antitermination</keyword>
<gene>
    <name evidence="7" type="ORF">CYCCA115_LOCUS22316</name>
</gene>
<feature type="region of interest" description="Disordered" evidence="4">
    <location>
        <begin position="271"/>
        <end position="548"/>
    </location>
</feature>
<protein>
    <recommendedName>
        <fullName evidence="6">SAP domain-containing protein</fullName>
    </recommendedName>
</protein>
<dbReference type="Proteomes" id="UP001295423">
    <property type="component" value="Unassembled WGS sequence"/>
</dbReference>
<feature type="signal peptide" evidence="5">
    <location>
        <begin position="1"/>
        <end position="18"/>
    </location>
</feature>
<evidence type="ECO:0000256" key="5">
    <source>
        <dbReference type="SAM" id="SignalP"/>
    </source>
</evidence>
<evidence type="ECO:0000256" key="2">
    <source>
        <dbReference type="ARBA" id="ARBA00023015"/>
    </source>
</evidence>
<dbReference type="PANTHER" id="PTHR30265">
    <property type="entry name" value="RHO-INTERACTING TRANSCRIPTION TERMINATION FACTOR NUSG"/>
    <property type="match status" value="1"/>
</dbReference>
<evidence type="ECO:0000313" key="8">
    <source>
        <dbReference type="Proteomes" id="UP001295423"/>
    </source>
</evidence>
<feature type="compositionally biased region" description="Polar residues" evidence="4">
    <location>
        <begin position="390"/>
        <end position="415"/>
    </location>
</feature>
<proteinExistence type="predicted"/>
<evidence type="ECO:0000256" key="1">
    <source>
        <dbReference type="ARBA" id="ARBA00022814"/>
    </source>
</evidence>
<dbReference type="PANTHER" id="PTHR30265:SF4">
    <property type="entry name" value="KOW MOTIF FAMILY PROTEIN, EXPRESSED"/>
    <property type="match status" value="1"/>
</dbReference>
<dbReference type="GO" id="GO:0006354">
    <property type="term" value="P:DNA-templated transcription elongation"/>
    <property type="evidence" value="ECO:0007669"/>
    <property type="project" value="InterPro"/>
</dbReference>
<keyword evidence="5" id="KW-0732">Signal</keyword>
<evidence type="ECO:0000256" key="3">
    <source>
        <dbReference type="ARBA" id="ARBA00023163"/>
    </source>
</evidence>
<comment type="caution">
    <text evidence="7">The sequence shown here is derived from an EMBL/GenBank/DDBJ whole genome shotgun (WGS) entry which is preliminary data.</text>
</comment>
<accession>A0AAD2JNE2</accession>
<dbReference type="Gene3D" id="3.30.70.940">
    <property type="entry name" value="NusG, N-terminal domain"/>
    <property type="match status" value="1"/>
</dbReference>
<feature type="domain" description="SAP" evidence="6">
    <location>
        <begin position="685"/>
        <end position="717"/>
    </location>
</feature>
<dbReference type="SMART" id="SM00513">
    <property type="entry name" value="SAP"/>
    <property type="match status" value="1"/>
</dbReference>
<dbReference type="EMBL" id="CAKOGP040002313">
    <property type="protein sequence ID" value="CAJ1966733.1"/>
    <property type="molecule type" value="Genomic_DNA"/>
</dbReference>
<dbReference type="AlphaFoldDB" id="A0AAD2JNE2"/>
<name>A0AAD2JNE2_9STRA</name>
<dbReference type="InterPro" id="IPR036735">
    <property type="entry name" value="NGN_dom_sf"/>
</dbReference>
<feature type="compositionally biased region" description="Basic and acidic residues" evidence="4">
    <location>
        <begin position="321"/>
        <end position="330"/>
    </location>
</feature>
<feature type="compositionally biased region" description="Low complexity" evidence="4">
    <location>
        <begin position="539"/>
        <end position="548"/>
    </location>
</feature>
<reference evidence="7" key="1">
    <citation type="submission" date="2023-08" db="EMBL/GenBank/DDBJ databases">
        <authorList>
            <person name="Audoor S."/>
            <person name="Bilcke G."/>
        </authorList>
    </citation>
    <scope>NUCLEOTIDE SEQUENCE</scope>
</reference>
<dbReference type="Pfam" id="PF02037">
    <property type="entry name" value="SAP"/>
    <property type="match status" value="1"/>
</dbReference>
<feature type="region of interest" description="Disordered" evidence="4">
    <location>
        <begin position="665"/>
        <end position="685"/>
    </location>
</feature>
<dbReference type="SUPFAM" id="SSF82679">
    <property type="entry name" value="N-utilization substance G protein NusG, N-terminal domain"/>
    <property type="match status" value="1"/>
</dbReference>
<dbReference type="PROSITE" id="PS50800">
    <property type="entry name" value="SAP"/>
    <property type="match status" value="1"/>
</dbReference>
<feature type="compositionally biased region" description="Low complexity" evidence="4">
    <location>
        <begin position="426"/>
        <end position="440"/>
    </location>
</feature>